<comment type="caution">
    <text evidence="1">The sequence shown here is derived from an EMBL/GenBank/DDBJ whole genome shotgun (WGS) entry which is preliminary data.</text>
</comment>
<dbReference type="Proteomes" id="UP000789702">
    <property type="component" value="Unassembled WGS sequence"/>
</dbReference>
<dbReference type="EMBL" id="CAJVPU010014461">
    <property type="protein sequence ID" value="CAG8640202.1"/>
    <property type="molecule type" value="Genomic_DNA"/>
</dbReference>
<feature type="non-terminal residue" evidence="1">
    <location>
        <position position="1"/>
    </location>
</feature>
<sequence length="230" mass="26707">MDKLLEHVKNTVIKNKMEDEVIILNVGETTLEILFNPKDPESIKPIYPGGNEYFIDRNGHAFYCILEYYHTGEILWNDELKSKEFPVSKQTIDLEIEYFKIPISDNHIIHNLQEGASVFDKFCDYLILFINKAINRFISDISVTYYIDGSGSNCFLFDNYEKGRWHHEFNKQGYAFCSNEKIVAAIGKRLANHFASIKVMFNQGHNHLVQYASLVVTEYLDITKFAESLL</sequence>
<proteinExistence type="predicted"/>
<accession>A0ACA9N8P7</accession>
<organism evidence="1 2">
    <name type="scientific">Dentiscutata heterogama</name>
    <dbReference type="NCBI Taxonomy" id="1316150"/>
    <lineage>
        <taxon>Eukaryota</taxon>
        <taxon>Fungi</taxon>
        <taxon>Fungi incertae sedis</taxon>
        <taxon>Mucoromycota</taxon>
        <taxon>Glomeromycotina</taxon>
        <taxon>Glomeromycetes</taxon>
        <taxon>Diversisporales</taxon>
        <taxon>Gigasporaceae</taxon>
        <taxon>Dentiscutata</taxon>
    </lineage>
</organism>
<gene>
    <name evidence="1" type="ORF">DHETER_LOCUS8810</name>
</gene>
<protein>
    <submittedName>
        <fullName evidence="1">6401_t:CDS:1</fullName>
    </submittedName>
</protein>
<evidence type="ECO:0000313" key="1">
    <source>
        <dbReference type="EMBL" id="CAG8640202.1"/>
    </source>
</evidence>
<keyword evidence="2" id="KW-1185">Reference proteome</keyword>
<reference evidence="1" key="1">
    <citation type="submission" date="2021-06" db="EMBL/GenBank/DDBJ databases">
        <authorList>
            <person name="Kallberg Y."/>
            <person name="Tangrot J."/>
            <person name="Rosling A."/>
        </authorList>
    </citation>
    <scope>NUCLEOTIDE SEQUENCE</scope>
    <source>
        <strain evidence="1">IL203A</strain>
    </source>
</reference>
<name>A0ACA9N8P7_9GLOM</name>
<evidence type="ECO:0000313" key="2">
    <source>
        <dbReference type="Proteomes" id="UP000789702"/>
    </source>
</evidence>